<name>C4K8F0_HAMD5</name>
<dbReference type="Proteomes" id="UP000002334">
    <property type="component" value="Chromosome"/>
</dbReference>
<dbReference type="STRING" id="572265.HDEF_2265"/>
<sequence length="35" mass="3931">MTMALLTNSLKDAKVTHSEQKNKTAHGFLESNKQK</sequence>
<feature type="compositionally biased region" description="Basic and acidic residues" evidence="1">
    <location>
        <begin position="11"/>
        <end position="22"/>
    </location>
</feature>
<accession>C4K8F0</accession>
<keyword evidence="3" id="KW-1185">Reference proteome</keyword>
<dbReference type="EMBL" id="CP001277">
    <property type="protein sequence ID" value="ACQ68806.1"/>
    <property type="molecule type" value="Genomic_DNA"/>
</dbReference>
<gene>
    <name evidence="2" type="ordered locus">HDEF_2265</name>
</gene>
<protein>
    <submittedName>
        <fullName evidence="2">Uncharacterized protein</fullName>
    </submittedName>
</protein>
<evidence type="ECO:0000313" key="2">
    <source>
        <dbReference type="EMBL" id="ACQ68806.1"/>
    </source>
</evidence>
<dbReference type="AlphaFoldDB" id="C4K8F0"/>
<proteinExistence type="predicted"/>
<feature type="region of interest" description="Disordered" evidence="1">
    <location>
        <begin position="1"/>
        <end position="35"/>
    </location>
</feature>
<reference evidence="2 3" key="1">
    <citation type="journal article" date="2009" name="Proc. Natl. Acad. Sci. U.S.A.">
        <title>Hamiltonella defensa, genome evolution of protective bacterial endosymbiont from pathogenic ancestors.</title>
        <authorList>
            <person name="Degnan P.H."/>
            <person name="Yu Y."/>
            <person name="Sisneros N."/>
            <person name="Wing R.A."/>
            <person name="Moran N.A."/>
        </authorList>
    </citation>
    <scope>NUCLEOTIDE SEQUENCE [LARGE SCALE GENOMIC DNA]</scope>
    <source>
        <strain evidence="3">5AT</strain>
    </source>
</reference>
<dbReference type="KEGG" id="hde:HDEF_2265"/>
<organism evidence="2 3">
    <name type="scientific">Hamiltonella defensa subsp. Acyrthosiphon pisum (strain 5AT)</name>
    <dbReference type="NCBI Taxonomy" id="572265"/>
    <lineage>
        <taxon>Bacteria</taxon>
        <taxon>Pseudomonadati</taxon>
        <taxon>Pseudomonadota</taxon>
        <taxon>Gammaproteobacteria</taxon>
        <taxon>Enterobacterales</taxon>
        <taxon>Enterobacteriaceae</taxon>
        <taxon>aphid secondary symbionts</taxon>
        <taxon>Candidatus Williamhamiltonella</taxon>
    </lineage>
</organism>
<feature type="compositionally biased region" description="Polar residues" evidence="1">
    <location>
        <begin position="1"/>
        <end position="10"/>
    </location>
</feature>
<evidence type="ECO:0000313" key="3">
    <source>
        <dbReference type="Proteomes" id="UP000002334"/>
    </source>
</evidence>
<evidence type="ECO:0000256" key="1">
    <source>
        <dbReference type="SAM" id="MobiDB-lite"/>
    </source>
</evidence>
<dbReference type="HOGENOM" id="CLU_3365314_0_0_6"/>